<dbReference type="Gramene" id="KQL04061">
    <property type="protein sequence ID" value="KQL04061"/>
    <property type="gene ID" value="SETIT_005330mg"/>
</dbReference>
<dbReference type="AlphaFoldDB" id="K3XTS3"/>
<evidence type="ECO:0000313" key="2">
    <source>
        <dbReference type="Proteomes" id="UP000004995"/>
    </source>
</evidence>
<name>K3XTS3_SETIT</name>
<proteinExistence type="predicted"/>
<organism evidence="1 2">
    <name type="scientific">Setaria italica</name>
    <name type="common">Foxtail millet</name>
    <name type="synonym">Panicum italicum</name>
    <dbReference type="NCBI Taxonomy" id="4555"/>
    <lineage>
        <taxon>Eukaryota</taxon>
        <taxon>Viridiplantae</taxon>
        <taxon>Streptophyta</taxon>
        <taxon>Embryophyta</taxon>
        <taxon>Tracheophyta</taxon>
        <taxon>Spermatophyta</taxon>
        <taxon>Magnoliopsida</taxon>
        <taxon>Liliopsida</taxon>
        <taxon>Poales</taxon>
        <taxon>Poaceae</taxon>
        <taxon>PACMAD clade</taxon>
        <taxon>Panicoideae</taxon>
        <taxon>Panicodae</taxon>
        <taxon>Paniceae</taxon>
        <taxon>Cenchrinae</taxon>
        <taxon>Setaria</taxon>
    </lineage>
</organism>
<accession>K3XTS3</accession>
<sequence>MWSCITRTQTSKTPNMLTGPCLVPRSAHLDSLAWAGLTLPAWVSAKSTRSWQQGKSCPNRARSYAKTS</sequence>
<protein>
    <submittedName>
        <fullName evidence="1">Uncharacterized protein</fullName>
    </submittedName>
</protein>
<reference evidence="2" key="1">
    <citation type="journal article" date="2012" name="Nat. Biotechnol.">
        <title>Reference genome sequence of the model plant Setaria.</title>
        <authorList>
            <person name="Bennetzen J.L."/>
            <person name="Schmutz J."/>
            <person name="Wang H."/>
            <person name="Percifield R."/>
            <person name="Hawkins J."/>
            <person name="Pontaroli A.C."/>
            <person name="Estep M."/>
            <person name="Feng L."/>
            <person name="Vaughn J.N."/>
            <person name="Grimwood J."/>
            <person name="Jenkins J."/>
            <person name="Barry K."/>
            <person name="Lindquist E."/>
            <person name="Hellsten U."/>
            <person name="Deshpande S."/>
            <person name="Wang X."/>
            <person name="Wu X."/>
            <person name="Mitros T."/>
            <person name="Triplett J."/>
            <person name="Yang X."/>
            <person name="Ye C.Y."/>
            <person name="Mauro-Herrera M."/>
            <person name="Wang L."/>
            <person name="Li P."/>
            <person name="Sharma M."/>
            <person name="Sharma R."/>
            <person name="Ronald P.C."/>
            <person name="Panaud O."/>
            <person name="Kellogg E.A."/>
            <person name="Brutnell T.P."/>
            <person name="Doust A.N."/>
            <person name="Tuskan G.A."/>
            <person name="Rokhsar D."/>
            <person name="Devos K.M."/>
        </authorList>
    </citation>
    <scope>NUCLEOTIDE SEQUENCE [LARGE SCALE GENOMIC DNA]</scope>
    <source>
        <strain evidence="2">cv. Yugu1</strain>
    </source>
</reference>
<dbReference type="HOGENOM" id="CLU_2798786_0_0_1"/>
<keyword evidence="2" id="KW-1185">Reference proteome</keyword>
<evidence type="ECO:0000313" key="1">
    <source>
        <dbReference type="EnsemblPlants" id="KQL04061"/>
    </source>
</evidence>
<dbReference type="Proteomes" id="UP000004995">
    <property type="component" value="Unassembled WGS sequence"/>
</dbReference>
<dbReference type="InParanoid" id="K3XTS3"/>
<reference evidence="1" key="2">
    <citation type="submission" date="2018-08" db="UniProtKB">
        <authorList>
            <consortium name="EnsemblPlants"/>
        </authorList>
    </citation>
    <scope>IDENTIFICATION</scope>
    <source>
        <strain evidence="1">Yugu1</strain>
    </source>
</reference>
<dbReference type="EnsemblPlants" id="KQL04061">
    <property type="protein sequence ID" value="KQL04061"/>
    <property type="gene ID" value="SETIT_005330mg"/>
</dbReference>
<dbReference type="EMBL" id="AGNK02002815">
    <property type="status" value="NOT_ANNOTATED_CDS"/>
    <property type="molecule type" value="Genomic_DNA"/>
</dbReference>